<accession>A0AAN7GK91</accession>
<gene>
    <name evidence="3" type="ORF">SAY87_001300</name>
</gene>
<dbReference type="Proteomes" id="UP001345219">
    <property type="component" value="Chromosome 1"/>
</dbReference>
<feature type="compositionally biased region" description="Low complexity" evidence="2">
    <location>
        <begin position="38"/>
        <end position="50"/>
    </location>
</feature>
<evidence type="ECO:0000313" key="3">
    <source>
        <dbReference type="EMBL" id="KAK4743299.1"/>
    </source>
</evidence>
<dbReference type="PANTHER" id="PTHR36325">
    <property type="entry name" value="MYOSIN-2 HEAVY CHAIN-LIKE PROTEIN"/>
    <property type="match status" value="1"/>
</dbReference>
<evidence type="ECO:0000313" key="4">
    <source>
        <dbReference type="Proteomes" id="UP001345219"/>
    </source>
</evidence>
<dbReference type="EMBL" id="JAXIOK010000023">
    <property type="protein sequence ID" value="KAK4743299.1"/>
    <property type="molecule type" value="Genomic_DNA"/>
</dbReference>
<evidence type="ECO:0000256" key="2">
    <source>
        <dbReference type="SAM" id="MobiDB-lite"/>
    </source>
</evidence>
<evidence type="ECO:0000256" key="1">
    <source>
        <dbReference type="SAM" id="Coils"/>
    </source>
</evidence>
<keyword evidence="4" id="KW-1185">Reference proteome</keyword>
<feature type="compositionally biased region" description="Basic and acidic residues" evidence="2">
    <location>
        <begin position="22"/>
        <end position="32"/>
    </location>
</feature>
<name>A0AAN7GK91_9MYRT</name>
<protein>
    <submittedName>
        <fullName evidence="3">Uncharacterized protein</fullName>
    </submittedName>
</protein>
<feature type="coiled-coil region" evidence="1">
    <location>
        <begin position="158"/>
        <end position="185"/>
    </location>
</feature>
<proteinExistence type="predicted"/>
<reference evidence="3 4" key="1">
    <citation type="journal article" date="2023" name="Hortic Res">
        <title>Pangenome of water caltrop reveals structural variations and asymmetric subgenome divergence after allopolyploidization.</title>
        <authorList>
            <person name="Zhang X."/>
            <person name="Chen Y."/>
            <person name="Wang L."/>
            <person name="Yuan Y."/>
            <person name="Fang M."/>
            <person name="Shi L."/>
            <person name="Lu R."/>
            <person name="Comes H.P."/>
            <person name="Ma Y."/>
            <person name="Chen Y."/>
            <person name="Huang G."/>
            <person name="Zhou Y."/>
            <person name="Zheng Z."/>
            <person name="Qiu Y."/>
        </authorList>
    </citation>
    <scope>NUCLEOTIDE SEQUENCE [LARGE SCALE GENOMIC DNA]</scope>
    <source>
        <tissue evidence="3">Roots</tissue>
    </source>
</reference>
<feature type="region of interest" description="Disordered" evidence="2">
    <location>
        <begin position="268"/>
        <end position="327"/>
    </location>
</feature>
<organism evidence="3 4">
    <name type="scientific">Trapa incisa</name>
    <dbReference type="NCBI Taxonomy" id="236973"/>
    <lineage>
        <taxon>Eukaryota</taxon>
        <taxon>Viridiplantae</taxon>
        <taxon>Streptophyta</taxon>
        <taxon>Embryophyta</taxon>
        <taxon>Tracheophyta</taxon>
        <taxon>Spermatophyta</taxon>
        <taxon>Magnoliopsida</taxon>
        <taxon>eudicotyledons</taxon>
        <taxon>Gunneridae</taxon>
        <taxon>Pentapetalae</taxon>
        <taxon>rosids</taxon>
        <taxon>malvids</taxon>
        <taxon>Myrtales</taxon>
        <taxon>Lythraceae</taxon>
        <taxon>Trapa</taxon>
    </lineage>
</organism>
<dbReference type="PANTHER" id="PTHR36325:SF1">
    <property type="entry name" value="MYOSIN-2 HEAVY CHAIN-LIKE PROTEIN"/>
    <property type="match status" value="1"/>
</dbReference>
<feature type="compositionally biased region" description="Basic residues" evidence="2">
    <location>
        <begin position="315"/>
        <end position="324"/>
    </location>
</feature>
<feature type="region of interest" description="Disordered" evidence="2">
    <location>
        <begin position="22"/>
        <end position="61"/>
    </location>
</feature>
<comment type="caution">
    <text evidence="3">The sequence shown here is derived from an EMBL/GenBank/DDBJ whole genome shotgun (WGS) entry which is preliminary data.</text>
</comment>
<dbReference type="AlphaFoldDB" id="A0AAN7GK91"/>
<keyword evidence="1" id="KW-0175">Coiled coil</keyword>
<sequence length="802" mass="90905">MNTAVDLHSLDLGCVSVSDKQGHDSVLDEKGESPLPSPSATMTTSSTSKFGKSKMVKESGQSTNCLSKISSQIRKSSRRKTSPVNWFPRKKMDSYLNRKIKMLQEVDGMNLTLDETLGDANPHYCRVLREKIAAREAAHKAMEARKAALVEVSWCRILRAARIQRKEAESLLEKAEKAAAEAFEAATAMGVIMYDRPNCPRKPSGIEMSSVKGGGFTTHTVTASFETAFEVDREVAAAVKSALVRLANCPSFSQKDEFKGLLHRISQNPEEDDGLKEPLEVSPECESELGSDFKRATHDQALSTDPNIEPEKSVQRRRQRRSARRQSIEKLTKEKIVDMMFERLKGLQETELSSLATTVATCGLNATLAEVEGSKSNEPGAVIDFSNNPRRMSSCGVHNATNSYLDRFIRRNKMESELPSLDKFLVKHETKLERDVREARDHKMESKVEAAIVSKNGERKENSELPSLDKFLVKHMSKLEREVFEAKASKISADGRIQEEQIGVISDSTRLSETRQTSVREVSLGHSRNLGKNEVPSLDKVLLKHVSRLEREVLEARNRRKTELISKENINSNVTTNKEVNEDSLEKILIKPVHRLEREKQKALASRSNYQYQNRQKNQGEYGFNESESLDKLLVKHVSRLEREKMGLKQEEFLPKAKRNDQNKHPEEEANNGLEQILVRHKCRLEREKEAASKLEPQEETNHLVLRRQAREKELNEAWGGMSLGNSMRPHLSKLEGSLEPQEETNHSVLRRQAREKELNEAWGGMSLGNSMRPHLSKLERDKTAWIKAEEDERRKAALEDM</sequence>